<dbReference type="AlphaFoldDB" id="A0A951UVT7"/>
<dbReference type="Proteomes" id="UP000729701">
    <property type="component" value="Unassembled WGS sequence"/>
</dbReference>
<organism evidence="2 3">
    <name type="scientific">Cyanomargarita calcarea GSE-NOS-MK-12-04C</name>
    <dbReference type="NCBI Taxonomy" id="2839659"/>
    <lineage>
        <taxon>Bacteria</taxon>
        <taxon>Bacillati</taxon>
        <taxon>Cyanobacteriota</taxon>
        <taxon>Cyanophyceae</taxon>
        <taxon>Nostocales</taxon>
        <taxon>Cyanomargaritaceae</taxon>
        <taxon>Cyanomargarita</taxon>
    </lineage>
</organism>
<keyword evidence="1" id="KW-0472">Membrane</keyword>
<proteinExistence type="predicted"/>
<protein>
    <submittedName>
        <fullName evidence="2">Uncharacterized protein</fullName>
    </submittedName>
</protein>
<comment type="caution">
    <text evidence="2">The sequence shown here is derived from an EMBL/GenBank/DDBJ whole genome shotgun (WGS) entry which is preliminary data.</text>
</comment>
<evidence type="ECO:0000313" key="3">
    <source>
        <dbReference type="Proteomes" id="UP000729701"/>
    </source>
</evidence>
<feature type="transmembrane region" description="Helical" evidence="1">
    <location>
        <begin position="43"/>
        <end position="60"/>
    </location>
</feature>
<evidence type="ECO:0000313" key="2">
    <source>
        <dbReference type="EMBL" id="MBW4671863.1"/>
    </source>
</evidence>
<reference evidence="2" key="1">
    <citation type="submission" date="2021-05" db="EMBL/GenBank/DDBJ databases">
        <authorList>
            <person name="Pietrasiak N."/>
            <person name="Ward R."/>
            <person name="Stajich J.E."/>
            <person name="Kurbessoian T."/>
        </authorList>
    </citation>
    <scope>NUCLEOTIDE SEQUENCE</scope>
    <source>
        <strain evidence="2">GSE-NOS-MK-12-04C</strain>
    </source>
</reference>
<keyword evidence="1" id="KW-1133">Transmembrane helix</keyword>
<dbReference type="EMBL" id="JAHHGZ010000055">
    <property type="protein sequence ID" value="MBW4671863.1"/>
    <property type="molecule type" value="Genomic_DNA"/>
</dbReference>
<sequence>MSQSSKLNRTLMQAFGMFLGMAIAVYVLRGFGLPFLTSIPGGIIWLLLLLAVIMAILSYAQKTWWRF</sequence>
<keyword evidence="1" id="KW-0812">Transmembrane</keyword>
<accession>A0A951UVT7</accession>
<name>A0A951UVT7_9CYAN</name>
<feature type="transmembrane region" description="Helical" evidence="1">
    <location>
        <begin position="12"/>
        <end position="31"/>
    </location>
</feature>
<evidence type="ECO:0000256" key="1">
    <source>
        <dbReference type="SAM" id="Phobius"/>
    </source>
</evidence>
<gene>
    <name evidence="2" type="ORF">KME60_31670</name>
</gene>
<reference evidence="2" key="2">
    <citation type="journal article" date="2022" name="Microbiol. Resour. Announc.">
        <title>Metagenome Sequencing to Explore Phylogenomics of Terrestrial Cyanobacteria.</title>
        <authorList>
            <person name="Ward R.D."/>
            <person name="Stajich J.E."/>
            <person name="Johansen J.R."/>
            <person name="Huntemann M."/>
            <person name="Clum A."/>
            <person name="Foster B."/>
            <person name="Foster B."/>
            <person name="Roux S."/>
            <person name="Palaniappan K."/>
            <person name="Varghese N."/>
            <person name="Mukherjee S."/>
            <person name="Reddy T.B.K."/>
            <person name="Daum C."/>
            <person name="Copeland A."/>
            <person name="Chen I.A."/>
            <person name="Ivanova N.N."/>
            <person name="Kyrpides N.C."/>
            <person name="Shapiro N."/>
            <person name="Eloe-Fadrosh E.A."/>
            <person name="Pietrasiak N."/>
        </authorList>
    </citation>
    <scope>NUCLEOTIDE SEQUENCE</scope>
    <source>
        <strain evidence="2">GSE-NOS-MK-12-04C</strain>
    </source>
</reference>